<dbReference type="InterPro" id="IPR000571">
    <property type="entry name" value="Znf_CCCH"/>
</dbReference>
<feature type="compositionally biased region" description="Basic and acidic residues" evidence="5">
    <location>
        <begin position="983"/>
        <end position="1000"/>
    </location>
</feature>
<dbReference type="Proteomes" id="UP001237642">
    <property type="component" value="Unassembled WGS sequence"/>
</dbReference>
<reference evidence="7" key="1">
    <citation type="submission" date="2023-02" db="EMBL/GenBank/DDBJ databases">
        <title>Genome of toxic invasive species Heracleum sosnowskyi carries increased number of genes despite the absence of recent whole-genome duplications.</title>
        <authorList>
            <person name="Schelkunov M."/>
            <person name="Shtratnikova V."/>
            <person name="Makarenko M."/>
            <person name="Klepikova A."/>
            <person name="Omelchenko D."/>
            <person name="Novikova G."/>
            <person name="Obukhova E."/>
            <person name="Bogdanov V."/>
            <person name="Penin A."/>
            <person name="Logacheva M."/>
        </authorList>
    </citation>
    <scope>NUCLEOTIDE SEQUENCE</scope>
    <source>
        <strain evidence="7">Hsosn_3</strain>
        <tissue evidence="7">Leaf</tissue>
    </source>
</reference>
<feature type="region of interest" description="Disordered" evidence="5">
    <location>
        <begin position="1809"/>
        <end position="1830"/>
    </location>
</feature>
<sequence>MKETPPPSKTSDKNPWSVMEDLSSSSDGSRRWPDWNTRESLKCEDTSEWPSWECSQGNTDIQKGDTMDTEVFASADSSFDEQRGRGILREISRDGGWNGSAKRHSEMSKRNSWHLTKDHSSSRNGSHRWPDCDALNSSKCEDDSGWPSWECFRESNDTRDVDTVDREVHTVSKYTFDEQRGQSKIRKRGRSRSRQREYSKSRSRSPCNGPRQASCRLSEKGSFSEKTSRRCRDFTAGKCSRGSQCRFLHQGYLNSRHRDHPRNDELTDRSKFRADGRGGTSQFCDYKGSASGPCDKISDNCEDYCEEVEIRKDAVCWKKPLEEKCFREESFRYSHHRSSGEEYDRRNERIVYDKNVKPLVKQNDIGHCKFLTVGRCHQNDCRFSHDVGRVTTGFLDAAKTKNCDDFGKGEDEIESEKCSAWDKFAGLSEKPKDTTGWGKWPGKSDNYICNSNSHDSLGGENTKLNRGEDEIKSQKCSAWDKFAAVSEKPKDTTGWGKWPGKPDNDIWNSNFHDSLRGENVRSNQKGVQHRTKPSGRREDEIKSKKCSAWDKFTSMPEKPKDTRWGKCPGKPDNYIWNSNSHASQSKRWDGRSEGNIYSQDLSEVKKQTDSNILHNSVRSGKRYDSGSNEKLSKRDKLMDLNLTVDGEKATGQGKDKTESWNGPTCDKDWSLDRPKAKVSVWGENVKKSENGLTWDKFAGVSKRPKDTTSRDNWPAWPDSSNANSNSHDPQNKTWDGRSRGNNYSQDLIDGKNHSDINILYNSVKKSSERADPGWKEKFPEREEIFQSHLRDGAANNTNMDLKMLAKKEKAKLSEWGENTKKSENGLAWDKFAGVSERRKDNTSWDNWPAWPDSSNGNSNSHDPQRKRRDCRSEGSINSQDLRDAKKQADDNIFYNAVKKSSERADPECNVKFSEREEFPQSHMRNDAANNTNISHSFVQKVIQNSSSEWNKKVTVRDANRLSPFLNEYNGAGSNTIKASDSVKLNDGKKSTNQGEDKKNSWNPKCDDSTCFLENKKASGWGGSRSSNDRHCHDPVDEEKPSQNNLVKTYCEMAISGQDNKVVVKDEYSPAHMLNGRDAILDESAKYKLSALANQMQKQFEEALKILETWACQNSITSDQALRLSKLQACLSENGVPVNSNEVLRKLKMEYLESSATIFKQEPVEYTELNHKTVMVEKVSGNNSKGEQCKKEEEIIQSVGADARCEAGESKQDEKSMWLFKNALVKLVKEILNPIWMEGQMKKEVHNTIVKKVVDKVISTEGINIPRTQEHAEQYLSFSKPQISALINDYVFTHNTSTLSVSLSLSLVSSCYFLTKQGVTGARRSYFRSTMMEETPPPNDISERSLCVRKDHSSPHAGHSFRWPEQDAFESLKCKDGSGWSSWECSQGYKDMHKIDTINREVLTVADSSLGKRSRVWKSGSRDRDSGLCWEKNSWERESSRRRGRDNSKSRSRSPCNGFKQASYRLIEKRRTLDVRHTRCRYFAAGKCFRGNQCKFLHHDYVKSRETDQPRIELTERLRFRAHDRGALQCDDYNGSADGPRDNICDSSSDYCEEDESRENTLCKDFPEGNCFRKQYHRYSPYKFAGEDGERVDKRAVYDQNDKTLANVSDMDPCKFFPAGFLAYCYINNLKVSRNDLTATDDTTRFSDNAKVAGWGQDTQKSLKAYEGLSETTNTTTSWDRLPASSVKHTVSHDPVSKRLDRSIGYNYCRVFTDVEKYDDGNSTHSFVHKGVENAVSGWNENVTIKDENRSSPLQNDYNDADTRIIEFSGSTMLNEGEKSTKQGENNKHSCNDPTYDDLACSLDDPEASGWGGRSANDRDCHDPIDAKKPSQNNLVKMNCEMATHGQDEKVVDEDKYLLSCTQNGSESADKDSCNPLATKNTVYRREHQIEVRGSEPGGFVLPPSSLSALATNPLNGYYTILDKSVKHKLSSLVNQMQIQFDEAIKILEMWARQNTATADLDVQLSKLHSYLSPISVNGQQKPPGDISGVQIKSNEVCEYENIEIENLESSDTLLKQHEPVGCAEVNENILIVKELNGNKGELCNQEVENTHPARVNAWSEAQGSSPDEKSMFLFRNALENLVKEILKPVLMQRQIKLEVHNAIVKKAVDKVISVDGVNIPKTQEHTDQFLSSSKPRISTLINDYVVYFKRLADSSG</sequence>
<feature type="domain" description="C3H1-type" evidence="6">
    <location>
        <begin position="1473"/>
        <end position="1501"/>
    </location>
</feature>
<proteinExistence type="predicted"/>
<evidence type="ECO:0000256" key="5">
    <source>
        <dbReference type="SAM" id="MobiDB-lite"/>
    </source>
</evidence>
<feature type="zinc finger region" description="C3H1-type" evidence="4">
    <location>
        <begin position="362"/>
        <end position="388"/>
    </location>
</feature>
<keyword evidence="1 4" id="KW-0479">Metal-binding</keyword>
<feature type="region of interest" description="Disordered" evidence="5">
    <location>
        <begin position="968"/>
        <end position="1000"/>
    </location>
</feature>
<dbReference type="GO" id="GO:0008270">
    <property type="term" value="F:zinc ion binding"/>
    <property type="evidence" value="ECO:0007669"/>
    <property type="project" value="UniProtKB-KW"/>
</dbReference>
<feature type="zinc finger region" description="C3H1-type" evidence="4">
    <location>
        <begin position="225"/>
        <end position="252"/>
    </location>
</feature>
<dbReference type="SUPFAM" id="SSF90229">
    <property type="entry name" value="CCCH zinc finger"/>
    <property type="match status" value="1"/>
</dbReference>
<evidence type="ECO:0000259" key="6">
    <source>
        <dbReference type="PROSITE" id="PS50103"/>
    </source>
</evidence>
<feature type="region of interest" description="Disordered" evidence="5">
    <location>
        <begin position="701"/>
        <end position="749"/>
    </location>
</feature>
<keyword evidence="8" id="KW-1185">Reference proteome</keyword>
<feature type="region of interest" description="Disordered" evidence="5">
    <location>
        <begin position="91"/>
        <end position="130"/>
    </location>
</feature>
<evidence type="ECO:0000256" key="1">
    <source>
        <dbReference type="ARBA" id="ARBA00022723"/>
    </source>
</evidence>
<feature type="compositionally biased region" description="Polar residues" evidence="5">
    <location>
        <begin position="852"/>
        <end position="861"/>
    </location>
</feature>
<feature type="region of interest" description="Disordered" evidence="5">
    <location>
        <begin position="611"/>
        <end position="669"/>
    </location>
</feature>
<dbReference type="SMART" id="SM00356">
    <property type="entry name" value="ZnF_C3H1"/>
    <property type="match status" value="3"/>
</dbReference>
<feature type="compositionally biased region" description="Basic and acidic residues" evidence="5">
    <location>
        <begin position="1815"/>
        <end position="1828"/>
    </location>
</feature>
<organism evidence="7 8">
    <name type="scientific">Heracleum sosnowskyi</name>
    <dbReference type="NCBI Taxonomy" id="360622"/>
    <lineage>
        <taxon>Eukaryota</taxon>
        <taxon>Viridiplantae</taxon>
        <taxon>Streptophyta</taxon>
        <taxon>Embryophyta</taxon>
        <taxon>Tracheophyta</taxon>
        <taxon>Spermatophyta</taxon>
        <taxon>Magnoliopsida</taxon>
        <taxon>eudicotyledons</taxon>
        <taxon>Gunneridae</taxon>
        <taxon>Pentapetalae</taxon>
        <taxon>asterids</taxon>
        <taxon>campanulids</taxon>
        <taxon>Apiales</taxon>
        <taxon>Apiaceae</taxon>
        <taxon>Apioideae</taxon>
        <taxon>apioid superclade</taxon>
        <taxon>Tordylieae</taxon>
        <taxon>Tordyliinae</taxon>
        <taxon>Heracleum</taxon>
    </lineage>
</organism>
<evidence type="ECO:0000256" key="3">
    <source>
        <dbReference type="ARBA" id="ARBA00022833"/>
    </source>
</evidence>
<feature type="compositionally biased region" description="Basic and acidic residues" evidence="5">
    <location>
        <begin position="103"/>
        <end position="121"/>
    </location>
</feature>
<evidence type="ECO:0000313" key="7">
    <source>
        <dbReference type="EMBL" id="KAK1404043.1"/>
    </source>
</evidence>
<reference evidence="7" key="2">
    <citation type="submission" date="2023-05" db="EMBL/GenBank/DDBJ databases">
        <authorList>
            <person name="Schelkunov M.I."/>
        </authorList>
    </citation>
    <scope>NUCLEOTIDE SEQUENCE</scope>
    <source>
        <strain evidence="7">Hsosn_3</strain>
        <tissue evidence="7">Leaf</tissue>
    </source>
</reference>
<feature type="compositionally biased region" description="Basic and acidic residues" evidence="5">
    <location>
        <begin position="1775"/>
        <end position="1790"/>
    </location>
</feature>
<name>A0AAD8NDR1_9APIA</name>
<feature type="compositionally biased region" description="Basic residues" evidence="5">
    <location>
        <begin position="183"/>
        <end position="193"/>
    </location>
</feature>
<dbReference type="EMBL" id="JAUIZM010000001">
    <property type="protein sequence ID" value="KAK1404043.1"/>
    <property type="molecule type" value="Genomic_DNA"/>
</dbReference>
<feature type="region of interest" description="Disordered" evidence="5">
    <location>
        <begin position="488"/>
        <end position="543"/>
    </location>
</feature>
<feature type="domain" description="C3H1-type" evidence="6">
    <location>
        <begin position="225"/>
        <end position="252"/>
    </location>
</feature>
<feature type="compositionally biased region" description="Basic and acidic residues" evidence="5">
    <location>
        <begin position="645"/>
        <end position="658"/>
    </location>
</feature>
<feature type="region of interest" description="Disordered" evidence="5">
    <location>
        <begin position="1770"/>
        <end position="1790"/>
    </location>
</feature>
<feature type="compositionally biased region" description="Polar residues" evidence="5">
    <location>
        <begin position="718"/>
        <end position="745"/>
    </location>
</feature>
<feature type="compositionally biased region" description="Basic and acidic residues" evidence="5">
    <location>
        <begin position="1026"/>
        <end position="1040"/>
    </location>
</feature>
<dbReference type="Gene3D" id="3.30.1370.210">
    <property type="match status" value="1"/>
</dbReference>
<evidence type="ECO:0000256" key="4">
    <source>
        <dbReference type="PROSITE-ProRule" id="PRU00723"/>
    </source>
</evidence>
<keyword evidence="2 4" id="KW-0863">Zinc-finger</keyword>
<comment type="caution">
    <text evidence="7">The sequence shown here is derived from an EMBL/GenBank/DDBJ whole genome shotgun (WGS) entry which is preliminary data.</text>
</comment>
<gene>
    <name evidence="7" type="ORF">POM88_003648</name>
</gene>
<feature type="region of interest" description="Disordered" evidence="5">
    <location>
        <begin position="175"/>
        <end position="221"/>
    </location>
</feature>
<dbReference type="PANTHER" id="PTHR36886:SF8">
    <property type="entry name" value="ZINC FINGER CCCH DOMAIN-CONTAINING PROTEIN 38"/>
    <property type="match status" value="1"/>
</dbReference>
<feature type="region of interest" description="Disordered" evidence="5">
    <location>
        <begin position="1018"/>
        <end position="1040"/>
    </location>
</feature>
<protein>
    <recommendedName>
        <fullName evidence="6">C3H1-type domain-containing protein</fullName>
    </recommendedName>
</protein>
<dbReference type="PROSITE" id="PS50103">
    <property type="entry name" value="ZF_C3H1"/>
    <property type="match status" value="3"/>
</dbReference>
<accession>A0AAD8NDR1</accession>
<feature type="zinc finger region" description="C3H1-type" evidence="4">
    <location>
        <begin position="1473"/>
        <end position="1501"/>
    </location>
</feature>
<dbReference type="PANTHER" id="PTHR36886">
    <property type="entry name" value="PROTEIN FRIGIDA-ESSENTIAL 1"/>
    <property type="match status" value="1"/>
</dbReference>
<evidence type="ECO:0000256" key="2">
    <source>
        <dbReference type="ARBA" id="ARBA00022771"/>
    </source>
</evidence>
<feature type="region of interest" description="Disordered" evidence="5">
    <location>
        <begin position="840"/>
        <end position="887"/>
    </location>
</feature>
<keyword evidence="3 4" id="KW-0862">Zinc</keyword>
<dbReference type="InterPro" id="IPR036855">
    <property type="entry name" value="Znf_CCCH_sf"/>
</dbReference>
<feature type="domain" description="C3H1-type" evidence="6">
    <location>
        <begin position="362"/>
        <end position="388"/>
    </location>
</feature>
<feature type="region of interest" description="Disordered" evidence="5">
    <location>
        <begin position="1"/>
        <end position="35"/>
    </location>
</feature>
<dbReference type="InterPro" id="IPR052650">
    <property type="entry name" value="Zinc_finger_CCCH"/>
</dbReference>
<evidence type="ECO:0000313" key="8">
    <source>
        <dbReference type="Proteomes" id="UP001237642"/>
    </source>
</evidence>